<evidence type="ECO:0000259" key="1">
    <source>
        <dbReference type="PROSITE" id="PS50943"/>
    </source>
</evidence>
<keyword evidence="3" id="KW-1185">Reference proteome</keyword>
<organism evidence="2 3">
    <name type="scientific">Putridiphycobacter roseus</name>
    <dbReference type="NCBI Taxonomy" id="2219161"/>
    <lineage>
        <taxon>Bacteria</taxon>
        <taxon>Pseudomonadati</taxon>
        <taxon>Bacteroidota</taxon>
        <taxon>Flavobacteriia</taxon>
        <taxon>Flavobacteriales</taxon>
        <taxon>Crocinitomicaceae</taxon>
        <taxon>Putridiphycobacter</taxon>
    </lineage>
</organism>
<dbReference type="OrthoDB" id="674942at2"/>
<dbReference type="SMART" id="SM00530">
    <property type="entry name" value="HTH_XRE"/>
    <property type="match status" value="1"/>
</dbReference>
<dbReference type="EMBL" id="QKSB01000002">
    <property type="protein sequence ID" value="PZE18141.1"/>
    <property type="molecule type" value="Genomic_DNA"/>
</dbReference>
<dbReference type="AlphaFoldDB" id="A0A2W1N4U9"/>
<dbReference type="GO" id="GO:0003677">
    <property type="term" value="F:DNA binding"/>
    <property type="evidence" value="ECO:0007669"/>
    <property type="project" value="InterPro"/>
</dbReference>
<name>A0A2W1N4U9_9FLAO</name>
<reference evidence="2 3" key="1">
    <citation type="submission" date="2018-06" db="EMBL/GenBank/DDBJ databases">
        <title>The draft genome sequence of Crocinitomix sp. SM1701.</title>
        <authorList>
            <person name="Zhang X."/>
        </authorList>
    </citation>
    <scope>NUCLEOTIDE SEQUENCE [LARGE SCALE GENOMIC DNA]</scope>
    <source>
        <strain evidence="2 3">SM1701</strain>
    </source>
</reference>
<feature type="domain" description="HTH cro/C1-type" evidence="1">
    <location>
        <begin position="18"/>
        <end position="72"/>
    </location>
</feature>
<dbReference type="Proteomes" id="UP000249248">
    <property type="component" value="Unassembled WGS sequence"/>
</dbReference>
<dbReference type="Pfam" id="PF01381">
    <property type="entry name" value="HTH_3"/>
    <property type="match status" value="1"/>
</dbReference>
<dbReference type="CDD" id="cd00093">
    <property type="entry name" value="HTH_XRE"/>
    <property type="match status" value="1"/>
</dbReference>
<dbReference type="RefSeq" id="WP_111062294.1">
    <property type="nucleotide sequence ID" value="NZ_JBHUCU010000002.1"/>
</dbReference>
<gene>
    <name evidence="2" type="ORF">DNU06_05860</name>
</gene>
<evidence type="ECO:0000313" key="2">
    <source>
        <dbReference type="EMBL" id="PZE18141.1"/>
    </source>
</evidence>
<dbReference type="PROSITE" id="PS50943">
    <property type="entry name" value="HTH_CROC1"/>
    <property type="match status" value="1"/>
</dbReference>
<protein>
    <submittedName>
        <fullName evidence="2">XRE family transcriptional regulator</fullName>
    </submittedName>
</protein>
<evidence type="ECO:0000313" key="3">
    <source>
        <dbReference type="Proteomes" id="UP000249248"/>
    </source>
</evidence>
<accession>A0A2W1N4U9</accession>
<sequence length="81" mass="9615">MKTNHSQEVNFDFIATRLKEFRVKKGYSNYEHLAYEIGISRSQYGRYEKGANMKLSTLFKILEFLEVSVEEFFKGIDEYNS</sequence>
<proteinExistence type="predicted"/>
<dbReference type="InterPro" id="IPR010982">
    <property type="entry name" value="Lambda_DNA-bd_dom_sf"/>
</dbReference>
<dbReference type="SUPFAM" id="SSF47413">
    <property type="entry name" value="lambda repressor-like DNA-binding domains"/>
    <property type="match status" value="1"/>
</dbReference>
<comment type="caution">
    <text evidence="2">The sequence shown here is derived from an EMBL/GenBank/DDBJ whole genome shotgun (WGS) entry which is preliminary data.</text>
</comment>
<dbReference type="Gene3D" id="1.10.260.40">
    <property type="entry name" value="lambda repressor-like DNA-binding domains"/>
    <property type="match status" value="1"/>
</dbReference>
<dbReference type="InterPro" id="IPR001387">
    <property type="entry name" value="Cro/C1-type_HTH"/>
</dbReference>